<accession>A0A9D2DAN0</accession>
<name>A0A9D2DAN0_9FIRM</name>
<protein>
    <submittedName>
        <fullName evidence="1">Bacteriophage abortive infection AbiH family protein</fullName>
    </submittedName>
</protein>
<dbReference type="Pfam" id="PF14253">
    <property type="entry name" value="AbiH"/>
    <property type="match status" value="1"/>
</dbReference>
<dbReference type="InterPro" id="IPR025935">
    <property type="entry name" value="AbiH"/>
</dbReference>
<dbReference type="AlphaFoldDB" id="A0A9D2DAN0"/>
<dbReference type="Proteomes" id="UP000824017">
    <property type="component" value="Unassembled WGS sequence"/>
</dbReference>
<reference evidence="1" key="2">
    <citation type="submission" date="2021-04" db="EMBL/GenBank/DDBJ databases">
        <authorList>
            <person name="Gilroy R."/>
        </authorList>
    </citation>
    <scope>NUCLEOTIDE SEQUENCE</scope>
    <source>
        <strain evidence="1">ChiGjej1B1-13045</strain>
    </source>
</reference>
<dbReference type="EMBL" id="DXCD01000160">
    <property type="protein sequence ID" value="HIZ13463.1"/>
    <property type="molecule type" value="Genomic_DNA"/>
</dbReference>
<organism evidence="1 2">
    <name type="scientific">Candidatus Mediterraneibacter stercorigallinarum</name>
    <dbReference type="NCBI Taxonomy" id="2838686"/>
    <lineage>
        <taxon>Bacteria</taxon>
        <taxon>Bacillati</taxon>
        <taxon>Bacillota</taxon>
        <taxon>Clostridia</taxon>
        <taxon>Lachnospirales</taxon>
        <taxon>Lachnospiraceae</taxon>
        <taxon>Mediterraneibacter</taxon>
    </lineage>
</organism>
<evidence type="ECO:0000313" key="1">
    <source>
        <dbReference type="EMBL" id="HIZ13463.1"/>
    </source>
</evidence>
<proteinExistence type="predicted"/>
<reference evidence="1" key="1">
    <citation type="journal article" date="2021" name="PeerJ">
        <title>Extensive microbial diversity within the chicken gut microbiome revealed by metagenomics and culture.</title>
        <authorList>
            <person name="Gilroy R."/>
            <person name="Ravi A."/>
            <person name="Getino M."/>
            <person name="Pursley I."/>
            <person name="Horton D.L."/>
            <person name="Alikhan N.F."/>
            <person name="Baker D."/>
            <person name="Gharbi K."/>
            <person name="Hall N."/>
            <person name="Watson M."/>
            <person name="Adriaenssens E.M."/>
            <person name="Foster-Nyarko E."/>
            <person name="Jarju S."/>
            <person name="Secka A."/>
            <person name="Antonio M."/>
            <person name="Oren A."/>
            <person name="Chaudhuri R.R."/>
            <person name="La Ragione R."/>
            <person name="Hildebrand F."/>
            <person name="Pallen M.J."/>
        </authorList>
    </citation>
    <scope>NUCLEOTIDE SEQUENCE</scope>
    <source>
        <strain evidence="1">ChiGjej1B1-13045</strain>
    </source>
</reference>
<sequence length="428" mass="50101">MKILLIGNGFDLEHGLPTAYRDFLEFCKRVKIIYTARVKVTPGVYTRDYLDSWETAPYIKKVLFEAFRGRSCKETRAIFTFVEASTKNALLNEMYTYIDKNTWLEYFLEQCSGIGENWIDFEAEISRVIQALDHVRARVEGGEPVSYTELNSKMLSRIWNLSGRSMEDPFSNIQDIDKFAGYLNAELERLIRALEIYIAEFVHGIEIEKKSADIEKLDPDCVLSFNYSDTYERVYDPEKKVDYDYIHGKADAGNNLETCSLVLGIDEYLDDGRKDRELAFLSFKKYYQRIYKGTGNEYLEWIEMIKNSYKNYRTWIDHQINNQLSDSIRKGLLKMLVDSISAPPYPEHTLYIFGHSLDVTDRDVLRMLICNDNVKTVIFYHRRNKNDKTQLGKLIKNLILLIGQDELIRRTGGERRTIEFVPQELHEN</sequence>
<gene>
    <name evidence="1" type="ORF">H9817_06010</name>
</gene>
<comment type="caution">
    <text evidence="1">The sequence shown here is derived from an EMBL/GenBank/DDBJ whole genome shotgun (WGS) entry which is preliminary data.</text>
</comment>
<evidence type="ECO:0000313" key="2">
    <source>
        <dbReference type="Proteomes" id="UP000824017"/>
    </source>
</evidence>